<dbReference type="Gene3D" id="3.40.50.10990">
    <property type="entry name" value="GTP cyclohydrolase II"/>
    <property type="match status" value="1"/>
</dbReference>
<dbReference type="PIRSF" id="PIRSF001259">
    <property type="entry name" value="RibA"/>
    <property type="match status" value="1"/>
</dbReference>
<proteinExistence type="inferred from homology"/>
<dbReference type="EC" id="4.1.99.12" evidence="8"/>
<evidence type="ECO:0000256" key="1">
    <source>
        <dbReference type="ARBA" id="ARBA00000141"/>
    </source>
</evidence>
<evidence type="ECO:0000313" key="17">
    <source>
        <dbReference type="Proteomes" id="UP001168540"/>
    </source>
</evidence>
<evidence type="ECO:0000256" key="14">
    <source>
        <dbReference type="ARBA" id="ARBA00023239"/>
    </source>
</evidence>
<evidence type="ECO:0000256" key="4">
    <source>
        <dbReference type="ARBA" id="ARBA00002284"/>
    </source>
</evidence>
<evidence type="ECO:0000256" key="5">
    <source>
        <dbReference type="ARBA" id="ARBA00004904"/>
    </source>
</evidence>
<reference evidence="16" key="1">
    <citation type="submission" date="2023-06" db="EMBL/GenBank/DDBJ databases">
        <authorList>
            <person name="Zhang S."/>
        </authorList>
    </citation>
    <scope>NUCLEOTIDE SEQUENCE</scope>
    <source>
        <strain evidence="16">SG2303</strain>
    </source>
</reference>
<keyword evidence="13" id="KW-0464">Manganese</keyword>
<evidence type="ECO:0000256" key="3">
    <source>
        <dbReference type="ARBA" id="ARBA00001946"/>
    </source>
</evidence>
<dbReference type="Gene3D" id="3.90.870.10">
    <property type="entry name" value="DHBP synthase"/>
    <property type="match status" value="1"/>
</dbReference>
<dbReference type="Pfam" id="PF00926">
    <property type="entry name" value="DHBP_synthase"/>
    <property type="match status" value="1"/>
</dbReference>
<comment type="cofactor">
    <cofactor evidence="3">
        <name>Mg(2+)</name>
        <dbReference type="ChEBI" id="CHEBI:18420"/>
    </cofactor>
</comment>
<keyword evidence="14" id="KW-0456">Lyase</keyword>
<dbReference type="InterPro" id="IPR032677">
    <property type="entry name" value="GTP_cyclohydro_II"/>
</dbReference>
<dbReference type="RefSeq" id="WP_289829080.1">
    <property type="nucleotide sequence ID" value="NZ_JAUEDK010000008.1"/>
</dbReference>
<name>A0ABT7XL36_9NEIS</name>
<feature type="domain" description="GTP cyclohydrolase II" evidence="15">
    <location>
        <begin position="214"/>
        <end position="368"/>
    </location>
</feature>
<dbReference type="PANTHER" id="PTHR21327:SF34">
    <property type="entry name" value="3,4-DIHYDROXY-2-BUTANONE 4-PHOSPHATE SYNTHASE"/>
    <property type="match status" value="1"/>
</dbReference>
<comment type="catalytic activity">
    <reaction evidence="1">
        <text>D-ribulose 5-phosphate = (2S)-2-hydroxy-3-oxobutyl phosphate + formate + H(+)</text>
        <dbReference type="Rhea" id="RHEA:18457"/>
        <dbReference type="ChEBI" id="CHEBI:15378"/>
        <dbReference type="ChEBI" id="CHEBI:15740"/>
        <dbReference type="ChEBI" id="CHEBI:58121"/>
        <dbReference type="ChEBI" id="CHEBI:58830"/>
        <dbReference type="EC" id="4.1.99.12"/>
    </reaction>
</comment>
<dbReference type="Pfam" id="PF00925">
    <property type="entry name" value="GTP_cyclohydro2"/>
    <property type="match status" value="1"/>
</dbReference>
<dbReference type="InterPro" id="IPR017945">
    <property type="entry name" value="DHBP_synth_RibB-like_a/b_dom"/>
</dbReference>
<comment type="similarity">
    <text evidence="6">In the N-terminal section; belongs to the DHBP synthase family.</text>
</comment>
<dbReference type="InterPro" id="IPR036144">
    <property type="entry name" value="RibA-like_sf"/>
</dbReference>
<sequence>MNAPQACAALPVLALIDAFRRGEPVLLLDDDGPESEGRLIQAACAVDERSVTLMASEARGLVCLALGDEQRRRLKLPLLGEPTRHGERFAVSIEAAEGVTTGISAADRALTMRLAADPTTLPEQLVQPGHVFPLIAHPDGVLSVAGFAEGACDLARLAGLAPAAALVAVLDEAGDVARGAELTRFATRFGFARGTLAELIHYRLLTGGTLCRELEREVPTRHGRFQLIAYRDAAADALHLALVLGKPTPATPTLVRVQAAEKLRDVLQLSDDGASGWNADRALAAIAAAGAGVLVLLDRHEAPGDVHDEIERVSSGEPAHAPRFAHRMVGVGARILRDLNVGRMRLMSQPLAYRVIAGFDLDVSEFVPYQPGNNPAR</sequence>
<evidence type="ECO:0000256" key="8">
    <source>
        <dbReference type="ARBA" id="ARBA00012153"/>
    </source>
</evidence>
<evidence type="ECO:0000256" key="10">
    <source>
        <dbReference type="ARBA" id="ARBA00022619"/>
    </source>
</evidence>
<keyword evidence="10" id="KW-0686">Riboflavin biosynthesis</keyword>
<dbReference type="EMBL" id="JAUEDK010000008">
    <property type="protein sequence ID" value="MDN0074509.1"/>
    <property type="molecule type" value="Genomic_DNA"/>
</dbReference>
<evidence type="ECO:0000256" key="9">
    <source>
        <dbReference type="ARBA" id="ARBA00018836"/>
    </source>
</evidence>
<keyword evidence="17" id="KW-1185">Reference proteome</keyword>
<comment type="pathway">
    <text evidence="5">Cofactor biosynthesis; riboflavin biosynthesis; 2-hydroxy-3-oxobutyl phosphate from D-ribulose 5-phosphate: step 1/1.</text>
</comment>
<evidence type="ECO:0000256" key="6">
    <source>
        <dbReference type="ARBA" id="ARBA00005520"/>
    </source>
</evidence>
<evidence type="ECO:0000259" key="15">
    <source>
        <dbReference type="Pfam" id="PF00925"/>
    </source>
</evidence>
<evidence type="ECO:0000256" key="7">
    <source>
        <dbReference type="ARBA" id="ARBA00008976"/>
    </source>
</evidence>
<dbReference type="Proteomes" id="UP001168540">
    <property type="component" value="Unassembled WGS sequence"/>
</dbReference>
<evidence type="ECO:0000256" key="11">
    <source>
        <dbReference type="ARBA" id="ARBA00022723"/>
    </source>
</evidence>
<evidence type="ECO:0000313" key="16">
    <source>
        <dbReference type="EMBL" id="MDN0074509.1"/>
    </source>
</evidence>
<evidence type="ECO:0000256" key="12">
    <source>
        <dbReference type="ARBA" id="ARBA00022842"/>
    </source>
</evidence>
<comment type="similarity">
    <text evidence="7">In the C-terminal section; belongs to the GTP cyclohydrolase II family.</text>
</comment>
<comment type="cofactor">
    <cofactor evidence="2">
        <name>Mn(2+)</name>
        <dbReference type="ChEBI" id="CHEBI:29035"/>
    </cofactor>
</comment>
<dbReference type="SUPFAM" id="SSF142695">
    <property type="entry name" value="RibA-like"/>
    <property type="match status" value="1"/>
</dbReference>
<accession>A0ABT7XL36</accession>
<evidence type="ECO:0000256" key="13">
    <source>
        <dbReference type="ARBA" id="ARBA00023211"/>
    </source>
</evidence>
<comment type="caution">
    <text evidence="16">The sequence shown here is derived from an EMBL/GenBank/DDBJ whole genome shotgun (WGS) entry which is preliminary data.</text>
</comment>
<gene>
    <name evidence="16" type="ORF">QU481_06310</name>
</gene>
<dbReference type="PANTHER" id="PTHR21327">
    <property type="entry name" value="GTP CYCLOHYDROLASE II-RELATED"/>
    <property type="match status" value="1"/>
</dbReference>
<keyword evidence="12" id="KW-0460">Magnesium</keyword>
<evidence type="ECO:0000256" key="2">
    <source>
        <dbReference type="ARBA" id="ARBA00001936"/>
    </source>
</evidence>
<dbReference type="SUPFAM" id="SSF55821">
    <property type="entry name" value="YrdC/RibB"/>
    <property type="match status" value="1"/>
</dbReference>
<protein>
    <recommendedName>
        <fullName evidence="9">3,4-dihydroxy-2-butanone 4-phosphate synthase</fullName>
        <ecNumber evidence="8">4.1.99.12</ecNumber>
    </recommendedName>
</protein>
<organism evidence="16 17">
    <name type="scientific">Crenobacter oryzisoli</name>
    <dbReference type="NCBI Taxonomy" id="3056844"/>
    <lineage>
        <taxon>Bacteria</taxon>
        <taxon>Pseudomonadati</taxon>
        <taxon>Pseudomonadota</taxon>
        <taxon>Betaproteobacteria</taxon>
        <taxon>Neisseriales</taxon>
        <taxon>Neisseriaceae</taxon>
        <taxon>Crenobacter</taxon>
    </lineage>
</organism>
<dbReference type="InterPro" id="IPR000422">
    <property type="entry name" value="DHBP_synthase_RibB"/>
</dbReference>
<keyword evidence="11" id="KW-0479">Metal-binding</keyword>
<comment type="function">
    <text evidence="4">Catalyzes the conversion of D-ribulose 5-phosphate to formate and 3,4-dihydroxy-2-butanone 4-phosphate.</text>
</comment>